<feature type="domain" description="HhH-GPD" evidence="4">
    <location>
        <begin position="42"/>
        <end position="190"/>
    </location>
</feature>
<dbReference type="PANTHER" id="PTHR43003">
    <property type="entry name" value="DNA-3-METHYLADENINE GLYCOSYLASE"/>
    <property type="match status" value="1"/>
</dbReference>
<dbReference type="CDD" id="cd00056">
    <property type="entry name" value="ENDO3c"/>
    <property type="match status" value="1"/>
</dbReference>
<evidence type="ECO:0000259" key="4">
    <source>
        <dbReference type="SMART" id="SM00478"/>
    </source>
</evidence>
<sequence>MSEQAVEYLRDDRVLSTVVNEHGPVTLEPVDNLFQRFVISIIRQQVSMQSAAAIRERLFDTIDVTPRSIERTNTEALLNVGLSQAKADYIQNIATAFMENEYSHAYFEEMSNDDVVTELTNIKGVGPWTARMQLMFGLGRPDVFPVEDLGIRKGMETLFEEEMTRGEMRDAATRWKPFRSYASLYLWKAYED</sequence>
<protein>
    <submittedName>
        <fullName evidence="5">DNA-3-methyladenine glycosylase family protein</fullName>
    </submittedName>
</protein>
<organism evidence="5 6">
    <name type="scientific">Halobacterium litoreum</name>
    <dbReference type="NCBI Taxonomy" id="2039234"/>
    <lineage>
        <taxon>Archaea</taxon>
        <taxon>Methanobacteriati</taxon>
        <taxon>Methanobacteriota</taxon>
        <taxon>Stenosarchaea group</taxon>
        <taxon>Halobacteria</taxon>
        <taxon>Halobacteriales</taxon>
        <taxon>Halobacteriaceae</taxon>
        <taxon>Halobacterium</taxon>
    </lineage>
</organism>
<dbReference type="Proteomes" id="UP001595660">
    <property type="component" value="Unassembled WGS sequence"/>
</dbReference>
<accession>A0ABD5NC13</accession>
<evidence type="ECO:0000313" key="5">
    <source>
        <dbReference type="EMBL" id="MFC3476599.1"/>
    </source>
</evidence>
<evidence type="ECO:0000256" key="3">
    <source>
        <dbReference type="ARBA" id="ARBA00023204"/>
    </source>
</evidence>
<dbReference type="Pfam" id="PF00730">
    <property type="entry name" value="HhH-GPD"/>
    <property type="match status" value="1"/>
</dbReference>
<dbReference type="AlphaFoldDB" id="A0ABD5NC13"/>
<dbReference type="SMART" id="SM00478">
    <property type="entry name" value="ENDO3c"/>
    <property type="match status" value="1"/>
</dbReference>
<gene>
    <name evidence="5" type="ORF">ACFOKC_02560</name>
</gene>
<comment type="caution">
    <text evidence="5">The sequence shown here is derived from an EMBL/GenBank/DDBJ whole genome shotgun (WGS) entry which is preliminary data.</text>
</comment>
<keyword evidence="6" id="KW-1185">Reference proteome</keyword>
<keyword evidence="3" id="KW-0234">DNA repair</keyword>
<dbReference type="FunFam" id="1.10.340.30:FF:000004">
    <property type="entry name" value="DNA-3-methyladenine glycosylase II"/>
    <property type="match status" value="1"/>
</dbReference>
<dbReference type="InterPro" id="IPR003265">
    <property type="entry name" value="HhH-GPD_domain"/>
</dbReference>
<dbReference type="Gene3D" id="1.10.1670.40">
    <property type="match status" value="1"/>
</dbReference>
<name>A0ABD5NC13_9EURY</name>
<comment type="similarity">
    <text evidence="1">Belongs to the alkylbase DNA glycosidase AlkA family.</text>
</comment>
<reference evidence="5 6" key="1">
    <citation type="journal article" date="2019" name="Int. J. Syst. Evol. Microbiol.">
        <title>The Global Catalogue of Microorganisms (GCM) 10K type strain sequencing project: providing services to taxonomists for standard genome sequencing and annotation.</title>
        <authorList>
            <consortium name="The Broad Institute Genomics Platform"/>
            <consortium name="The Broad Institute Genome Sequencing Center for Infectious Disease"/>
            <person name="Wu L."/>
            <person name="Ma J."/>
        </authorList>
    </citation>
    <scope>NUCLEOTIDE SEQUENCE [LARGE SCALE GENOMIC DNA]</scope>
    <source>
        <strain evidence="5 6">CGMCC 1.12562</strain>
    </source>
</reference>
<dbReference type="RefSeq" id="WP_232572253.1">
    <property type="nucleotide sequence ID" value="NZ_CP089466.1"/>
</dbReference>
<dbReference type="EMBL" id="JBHRWN010000002">
    <property type="protein sequence ID" value="MFC3476599.1"/>
    <property type="molecule type" value="Genomic_DNA"/>
</dbReference>
<dbReference type="InterPro" id="IPR011257">
    <property type="entry name" value="DNA_glycosylase"/>
</dbReference>
<dbReference type="InterPro" id="IPR051912">
    <property type="entry name" value="Alkylbase_DNA_Glycosylase/TA"/>
</dbReference>
<dbReference type="Gene3D" id="1.10.340.30">
    <property type="entry name" value="Hypothetical protein, domain 2"/>
    <property type="match status" value="1"/>
</dbReference>
<evidence type="ECO:0000256" key="2">
    <source>
        <dbReference type="ARBA" id="ARBA00022763"/>
    </source>
</evidence>
<dbReference type="GeneID" id="69117488"/>
<keyword evidence="2" id="KW-0227">DNA damage</keyword>
<evidence type="ECO:0000313" key="6">
    <source>
        <dbReference type="Proteomes" id="UP001595660"/>
    </source>
</evidence>
<proteinExistence type="inferred from homology"/>
<dbReference type="GO" id="GO:0006281">
    <property type="term" value="P:DNA repair"/>
    <property type="evidence" value="ECO:0007669"/>
    <property type="project" value="UniProtKB-KW"/>
</dbReference>
<dbReference type="PANTHER" id="PTHR43003:SF5">
    <property type="entry name" value="DNA-3-METHYLADENINE GLYCOSYLASE"/>
    <property type="match status" value="1"/>
</dbReference>
<evidence type="ECO:0000256" key="1">
    <source>
        <dbReference type="ARBA" id="ARBA00010817"/>
    </source>
</evidence>
<dbReference type="SUPFAM" id="SSF48150">
    <property type="entry name" value="DNA-glycosylase"/>
    <property type="match status" value="1"/>
</dbReference>